<organism evidence="1 2">
    <name type="scientific">Lipomyces kononenkoae</name>
    <name type="common">Yeast</name>
    <dbReference type="NCBI Taxonomy" id="34357"/>
    <lineage>
        <taxon>Eukaryota</taxon>
        <taxon>Fungi</taxon>
        <taxon>Dikarya</taxon>
        <taxon>Ascomycota</taxon>
        <taxon>Saccharomycotina</taxon>
        <taxon>Lipomycetes</taxon>
        <taxon>Lipomycetales</taxon>
        <taxon>Lipomycetaceae</taxon>
        <taxon>Lipomyces</taxon>
    </lineage>
</organism>
<evidence type="ECO:0000313" key="2">
    <source>
        <dbReference type="Proteomes" id="UP001433508"/>
    </source>
</evidence>
<gene>
    <name evidence="1" type="ORF">V1525DRAFT_21198</name>
</gene>
<proteinExistence type="predicted"/>
<evidence type="ECO:0000313" key="1">
    <source>
        <dbReference type="EMBL" id="KAK9235000.1"/>
    </source>
</evidence>
<sequence length="314" mass="34449">MNHVKLIFGAFGFEKFSSETSQAILAILEENNVMEIDTARIYGDSEQALFEAGAPERFIIDTKAPGFSSGSLSKSSILAGAKKSLDSLGVQKVDTYFLHSPDPDTPLEETLSTIQELFEAGMFVRFGLSNFTPNQVQEVYDIMAAKGHVLPTVFQGNYNAVARSYEAELFPLLRKLCIKFYAYSPIAGGFLVKSSEAIKSGILGGRWDKESRIGQMYLGLYSKPKLLAALDEWESIATEAGVTKAGLAYRWVVFNSGLDAKYNDGVIIGATKVEQLQESLNALKDGPLPDSVVAKIDKLWEDIKDEAPVDNYRG</sequence>
<dbReference type="EMBL" id="MU971437">
    <property type="protein sequence ID" value="KAK9235000.1"/>
    <property type="molecule type" value="Genomic_DNA"/>
</dbReference>
<protein>
    <submittedName>
        <fullName evidence="1">NADP-dependent oxidoreductase domain-containing protein</fullName>
    </submittedName>
</protein>
<name>A0ACC3STS3_LIPKO</name>
<accession>A0ACC3STS3</accession>
<keyword evidence="2" id="KW-1185">Reference proteome</keyword>
<reference evidence="2" key="1">
    <citation type="journal article" date="2024" name="Front. Bioeng. Biotechnol.">
        <title>Genome-scale model development and genomic sequencing of the oleaginous clade Lipomyces.</title>
        <authorList>
            <person name="Czajka J.J."/>
            <person name="Han Y."/>
            <person name="Kim J."/>
            <person name="Mondo S.J."/>
            <person name="Hofstad B.A."/>
            <person name="Robles A."/>
            <person name="Haridas S."/>
            <person name="Riley R."/>
            <person name="LaButti K."/>
            <person name="Pangilinan J."/>
            <person name="Andreopoulos W."/>
            <person name="Lipzen A."/>
            <person name="Yan J."/>
            <person name="Wang M."/>
            <person name="Ng V."/>
            <person name="Grigoriev I.V."/>
            <person name="Spatafora J.W."/>
            <person name="Magnuson J.K."/>
            <person name="Baker S.E."/>
            <person name="Pomraning K.R."/>
        </authorList>
    </citation>
    <scope>NUCLEOTIDE SEQUENCE [LARGE SCALE GENOMIC DNA]</scope>
    <source>
        <strain evidence="2">CBS 7786</strain>
    </source>
</reference>
<dbReference type="Proteomes" id="UP001433508">
    <property type="component" value="Unassembled WGS sequence"/>
</dbReference>
<comment type="caution">
    <text evidence="1">The sequence shown here is derived from an EMBL/GenBank/DDBJ whole genome shotgun (WGS) entry which is preliminary data.</text>
</comment>